<organism evidence="5 6">
    <name type="scientific">Actinoplanes couchii</name>
    <dbReference type="NCBI Taxonomy" id="403638"/>
    <lineage>
        <taxon>Bacteria</taxon>
        <taxon>Bacillati</taxon>
        <taxon>Actinomycetota</taxon>
        <taxon>Actinomycetes</taxon>
        <taxon>Micromonosporales</taxon>
        <taxon>Micromonosporaceae</taxon>
        <taxon>Actinoplanes</taxon>
    </lineage>
</organism>
<evidence type="ECO:0000259" key="4">
    <source>
        <dbReference type="SMART" id="SM00458"/>
    </source>
</evidence>
<dbReference type="InterPro" id="IPR052063">
    <property type="entry name" value="Polysaccharide_Lyase_1"/>
</dbReference>
<dbReference type="PANTHER" id="PTHR42970:SF1">
    <property type="entry name" value="PECTATE LYASE C-RELATED"/>
    <property type="match status" value="1"/>
</dbReference>
<reference evidence="5 6" key="1">
    <citation type="submission" date="2021-01" db="EMBL/GenBank/DDBJ databases">
        <title>Whole genome shotgun sequence of Actinoplanes couchii NBRC 106145.</title>
        <authorList>
            <person name="Komaki H."/>
            <person name="Tamura T."/>
        </authorList>
    </citation>
    <scope>NUCLEOTIDE SEQUENCE [LARGE SCALE GENOMIC DNA]</scope>
    <source>
        <strain evidence="5 6">NBRC 106145</strain>
    </source>
</reference>
<gene>
    <name evidence="5" type="ORF">Aco03nite_051780</name>
</gene>
<keyword evidence="6" id="KW-1185">Reference proteome</keyword>
<dbReference type="Proteomes" id="UP000612282">
    <property type="component" value="Unassembled WGS sequence"/>
</dbReference>
<dbReference type="SMART" id="SM00458">
    <property type="entry name" value="RICIN"/>
    <property type="match status" value="1"/>
</dbReference>
<evidence type="ECO:0000256" key="1">
    <source>
        <dbReference type="ARBA" id="ARBA00022723"/>
    </source>
</evidence>
<dbReference type="PROSITE" id="PS50231">
    <property type="entry name" value="RICIN_B_LECTIN"/>
    <property type="match status" value="1"/>
</dbReference>
<feature type="domain" description="Ricin B lectin" evidence="4">
    <location>
        <begin position="30"/>
        <end position="152"/>
    </location>
</feature>
<dbReference type="SUPFAM" id="SSF50370">
    <property type="entry name" value="Ricin B-like lectins"/>
    <property type="match status" value="1"/>
</dbReference>
<evidence type="ECO:0000313" key="6">
    <source>
        <dbReference type="Proteomes" id="UP000612282"/>
    </source>
</evidence>
<sequence>MRLRTVLAAGLVLAVSWPISPAAAATPVSGGTYTLVSASSGKCLNVTSANLLVQVACTSGAAAQQFKVAAQGSGFTIGSCLEAADQIAQKTCNAGANQTWTFTASSAAAGKYLVKNAGTGLCMTNKDASTAGNNPIVQQACSDVSQTQWTFNQLSGPAGAVAFPGAAGPAMNATGGRGGDVYHVTNLTDNAANPQAGSLRYGITTAPSTGRTIVFDVAGTIKLSPAGRQGWLSIGTSNLTIAGQTAPAPGVTIMGQATKVTGKNIILRHLKFRPGKDQANPGTATNDGLWLTGDNLIVDHTSVSWADDEGISASDGAGQITVQHSIVSEGLNYNGHSYGALVGSDVTGSNIAYHHNLFAHNVSRLPRLGNETGAVNYVEWSNNVIFEGSGYSGADQLANGNFVGNTYLRHNNSGSQVYTGATGTAIYQSGNVVDYDGDSNLTNGQTATWSQFPSVPSQRSSRFNIPNLSYESAGASLTNVLNRSGAFWWSRDPVDTRIVSETRSTSGGIVTAANSTEWNNLWNAGQVSRASGWDTDRDGMPNTWESANGLNPNVADQNGDADGDGYRNIEEYLDAAAQGN</sequence>
<dbReference type="Gene3D" id="2.80.10.50">
    <property type="match status" value="1"/>
</dbReference>
<evidence type="ECO:0000256" key="3">
    <source>
        <dbReference type="SAM" id="SignalP"/>
    </source>
</evidence>
<dbReference type="RefSeq" id="WP_203798713.1">
    <property type="nucleotide sequence ID" value="NZ_BAAAQE010000018.1"/>
</dbReference>
<proteinExistence type="predicted"/>
<keyword evidence="3" id="KW-0732">Signal</keyword>
<feature type="chain" id="PRO_5045395260" description="Ricin B lectin domain-containing protein" evidence="3">
    <location>
        <begin position="25"/>
        <end position="580"/>
    </location>
</feature>
<evidence type="ECO:0000256" key="2">
    <source>
        <dbReference type="ARBA" id="ARBA00023180"/>
    </source>
</evidence>
<dbReference type="InterPro" id="IPR012334">
    <property type="entry name" value="Pectin_lyas_fold"/>
</dbReference>
<dbReference type="CDD" id="cd00161">
    <property type="entry name" value="beta-trefoil_Ricin-like"/>
    <property type="match status" value="1"/>
</dbReference>
<keyword evidence="1" id="KW-0479">Metal-binding</keyword>
<dbReference type="SUPFAM" id="SSF51126">
    <property type="entry name" value="Pectin lyase-like"/>
    <property type="match status" value="1"/>
</dbReference>
<evidence type="ECO:0000313" key="5">
    <source>
        <dbReference type="EMBL" id="GID56774.1"/>
    </source>
</evidence>
<dbReference type="Pfam" id="PF00652">
    <property type="entry name" value="Ricin_B_lectin"/>
    <property type="match status" value="1"/>
</dbReference>
<dbReference type="InterPro" id="IPR011050">
    <property type="entry name" value="Pectin_lyase_fold/virulence"/>
</dbReference>
<comment type="caution">
    <text evidence="5">The sequence shown here is derived from an EMBL/GenBank/DDBJ whole genome shotgun (WGS) entry which is preliminary data.</text>
</comment>
<dbReference type="Gene3D" id="2.160.20.10">
    <property type="entry name" value="Single-stranded right-handed beta-helix, Pectin lyase-like"/>
    <property type="match status" value="1"/>
</dbReference>
<dbReference type="InterPro" id="IPR000772">
    <property type="entry name" value="Ricin_B_lectin"/>
</dbReference>
<feature type="signal peptide" evidence="3">
    <location>
        <begin position="1"/>
        <end position="24"/>
    </location>
</feature>
<keyword evidence="2" id="KW-0325">Glycoprotein</keyword>
<dbReference type="EMBL" id="BOMG01000063">
    <property type="protein sequence ID" value="GID56774.1"/>
    <property type="molecule type" value="Genomic_DNA"/>
</dbReference>
<accession>A0ABQ3XE59</accession>
<dbReference type="PANTHER" id="PTHR42970">
    <property type="entry name" value="PECTATE LYASE C-RELATED"/>
    <property type="match status" value="1"/>
</dbReference>
<name>A0ABQ3XE59_9ACTN</name>
<dbReference type="InterPro" id="IPR035992">
    <property type="entry name" value="Ricin_B-like_lectins"/>
</dbReference>
<protein>
    <recommendedName>
        <fullName evidence="4">Ricin B lectin domain-containing protein</fullName>
    </recommendedName>
</protein>